<feature type="domain" description="Protein translocase subunit SecDF P1" evidence="14">
    <location>
        <begin position="176"/>
        <end position="233"/>
    </location>
</feature>
<dbReference type="Pfam" id="PF02355">
    <property type="entry name" value="SecD_SecF_C"/>
    <property type="match status" value="1"/>
</dbReference>
<comment type="caution">
    <text evidence="16">The sequence shown here is derived from an EMBL/GenBank/DDBJ whole genome shotgun (WGS) entry which is preliminary data.</text>
</comment>
<feature type="transmembrane region" description="Helical" evidence="9">
    <location>
        <begin position="609"/>
        <end position="634"/>
    </location>
</feature>
<comment type="subunit">
    <text evidence="10">Forms a complex with SecD. Part of the essential Sec protein translocation apparatus which comprises SecA, SecYEG and auxiliary proteins SecDF. Other proteins may also be involved.</text>
</comment>
<evidence type="ECO:0000259" key="12">
    <source>
        <dbReference type="Pfam" id="PF02355"/>
    </source>
</evidence>
<dbReference type="InterPro" id="IPR048631">
    <property type="entry name" value="SecD_1st"/>
</dbReference>
<keyword evidence="2 9" id="KW-0813">Transport</keyword>
<evidence type="ECO:0000256" key="8">
    <source>
        <dbReference type="ARBA" id="ARBA00023136"/>
    </source>
</evidence>
<evidence type="ECO:0000256" key="11">
    <source>
        <dbReference type="SAM" id="MobiDB-lite"/>
    </source>
</evidence>
<dbReference type="InterPro" id="IPR022645">
    <property type="entry name" value="SecD/SecF_bac"/>
</dbReference>
<dbReference type="EMBL" id="JQZV01000008">
    <property type="protein sequence ID" value="KGN92689.1"/>
    <property type="molecule type" value="Genomic_DNA"/>
</dbReference>
<protein>
    <recommendedName>
        <fullName evidence="9 10">Multifunctional fusion protein</fullName>
    </recommendedName>
    <domain>
        <recommendedName>
            <fullName evidence="9">Protein translocase subunit SecD</fullName>
        </recommendedName>
    </domain>
    <domain>
        <recommendedName>
            <fullName evidence="10">Protein-export membrane protein SecF</fullName>
        </recommendedName>
    </domain>
</protein>
<evidence type="ECO:0000256" key="5">
    <source>
        <dbReference type="ARBA" id="ARBA00022927"/>
    </source>
</evidence>
<evidence type="ECO:0000256" key="3">
    <source>
        <dbReference type="ARBA" id="ARBA00022475"/>
    </source>
</evidence>
<evidence type="ECO:0000256" key="4">
    <source>
        <dbReference type="ARBA" id="ARBA00022692"/>
    </source>
</evidence>
<sequence>MQNKGLVKIVALLMVVLSAWYLSFTFVSSRYTSAAKEYAQGDPMKEIRYLDSLSNKTVWFGHTLKEVRAQEIGLGLDLKGGMNVVLELNQADVLRSLSGNSQDPNFLKAIEEANKKKTQSQKDFVTLFIEEFHKADPGARLAAIFSTLELKDRIPTTASDSDVEKVLRREVNDAIDSSFKVLRNRIDRFGVVAPNIQRLENNSRILIELPGIKEPERVRKLLQGAANLEFWETADMSEVFRPLLNANDALAALNKRGSRQEVETPAEVAAPEAEAETAPAETEAAPAEADSTDLSQQVQAQSGTESQLSAEDQKRDNPLLSVLSLNANVNGQAAPGAIVGYAQAADMAMIDSLLSIPEVKAQLPRNIYLRWSAKPYSEEGKVYALYALKSSKRDGSAALSGEVVTEARAEVNNHVGRSDVGVSMHMNNEGAKQWARLTRDNVGKQVAIVLDGLVYSAPVVNGEIPNGVSSITGNFTPDEANDLANTLKSGKMAASVDIVQEDIIGPSLGKEAIKAGIISFVIALIILMLYMCLVYGLLPGMVVNLALVLNFFFTLGILASLHAVLTLAGIAGLVLTLAMAVDANVLIFERIKEELAAGKNMQRSIKDGYGNAFSAIIDSNVTTIITGIILFMFGTGPIRGFATTLVVGLICSFITAVFITRLIFEALAKRGKMDKTTFTTAISKNFLKNPSVNFLAKRKISATVFGLLIAAGIAALATIGLNAGIDFTGGRNYIVKFDKNVSTAEVASMLNDELAGNVRVINIGTPDQVRISTNYRITDTNPNTDEEIEKLVFEGVKSLLPEGTSFDTFVDKYVQSSQKVGATMADDIQRDALIAVAISLIFMALYILIRFRDIAFSAGAFVSVTVNTFSIIALYAILWKIMPFSMEVDTTFIAALLAIIGYSINDTVVVFDRIREVSGIYPNKNKREVFNNALNSTLARTINTSLTTLITIIVIFILGGPTIRSFTFAMILGVVIGTISTLFVASPIAYLIASRKERNKEEK</sequence>
<dbReference type="Gene3D" id="1.20.1640.10">
    <property type="entry name" value="Multidrug efflux transporter AcrB transmembrane domain"/>
    <property type="match status" value="2"/>
</dbReference>
<accession>A0ABR4XLX2</accession>
<proteinExistence type="inferred from homology"/>
<keyword evidence="4 9" id="KW-0812">Transmembrane</keyword>
<keyword evidence="6 9" id="KW-1133">Transmembrane helix</keyword>
<keyword evidence="7 9" id="KW-0811">Translocation</keyword>
<dbReference type="PANTHER" id="PTHR30081">
    <property type="entry name" value="PROTEIN-EXPORT MEMBRANE PROTEIN SEC"/>
    <property type="match status" value="1"/>
</dbReference>
<feature type="transmembrane region" description="Helical" evidence="9">
    <location>
        <begin position="545"/>
        <end position="564"/>
    </location>
</feature>
<dbReference type="PRINTS" id="PR01755">
    <property type="entry name" value="SECFTRNLCASE"/>
</dbReference>
<dbReference type="InterPro" id="IPR048634">
    <property type="entry name" value="SecD_SecF_C"/>
</dbReference>
<evidence type="ECO:0000313" key="17">
    <source>
        <dbReference type="Proteomes" id="UP000030101"/>
    </source>
</evidence>
<dbReference type="SUPFAM" id="SSF82866">
    <property type="entry name" value="Multidrug efflux transporter AcrB transmembrane domain"/>
    <property type="match status" value="2"/>
</dbReference>
<evidence type="ECO:0000313" key="16">
    <source>
        <dbReference type="EMBL" id="KGN92689.1"/>
    </source>
</evidence>
<dbReference type="Gene3D" id="3.30.70.3220">
    <property type="match status" value="1"/>
</dbReference>
<dbReference type="HAMAP" id="MF_01463_B">
    <property type="entry name" value="SecD_B"/>
    <property type="match status" value="1"/>
</dbReference>
<evidence type="ECO:0000256" key="1">
    <source>
        <dbReference type="ARBA" id="ARBA00004651"/>
    </source>
</evidence>
<dbReference type="NCBIfam" id="NF009585">
    <property type="entry name" value="PRK13024.1-5"/>
    <property type="match status" value="1"/>
</dbReference>
<feature type="domain" description="Membrane transport protein MMPL" evidence="13">
    <location>
        <begin position="515"/>
        <end position="657"/>
    </location>
</feature>
<comment type="caution">
    <text evidence="9">Lacks conserved residue(s) required for the propagation of feature annotation.</text>
</comment>
<feature type="domain" description="SecDF P1 head subdomain" evidence="15">
    <location>
        <begin position="396"/>
        <end position="494"/>
    </location>
</feature>
<dbReference type="Pfam" id="PF07549">
    <property type="entry name" value="Sec_GG"/>
    <property type="match status" value="2"/>
</dbReference>
<evidence type="ECO:0000259" key="13">
    <source>
        <dbReference type="Pfam" id="PF03176"/>
    </source>
</evidence>
<dbReference type="HAMAP" id="MF_01464_B">
    <property type="entry name" value="SecF_B"/>
    <property type="match status" value="1"/>
</dbReference>
<comment type="subcellular location">
    <subcellularLocation>
        <location evidence="1 9">Cell membrane</location>
        <topology evidence="1 9">Multi-pass membrane protein</topology>
    </subcellularLocation>
</comment>
<feature type="compositionally biased region" description="Polar residues" evidence="11">
    <location>
        <begin position="292"/>
        <end position="310"/>
    </location>
</feature>
<feature type="region of interest" description="Disordered" evidence="11">
    <location>
        <begin position="256"/>
        <end position="314"/>
    </location>
</feature>
<dbReference type="InterPro" id="IPR054384">
    <property type="entry name" value="SecDF_P1_head"/>
</dbReference>
<feature type="compositionally biased region" description="Low complexity" evidence="11">
    <location>
        <begin position="263"/>
        <end position="289"/>
    </location>
</feature>
<feature type="transmembrane region" description="Helical" evidence="9">
    <location>
        <begin position="932"/>
        <end position="960"/>
    </location>
</feature>
<feature type="transmembrane region" description="Helical" evidence="9">
    <location>
        <begin position="832"/>
        <end position="849"/>
    </location>
</feature>
<feature type="transmembrane region" description="Helical" evidence="9">
    <location>
        <begin position="890"/>
        <end position="911"/>
    </location>
</feature>
<dbReference type="Proteomes" id="UP000030101">
    <property type="component" value="Unassembled WGS sequence"/>
</dbReference>
<evidence type="ECO:0000259" key="14">
    <source>
        <dbReference type="Pfam" id="PF21760"/>
    </source>
</evidence>
<evidence type="ECO:0000256" key="6">
    <source>
        <dbReference type="ARBA" id="ARBA00022989"/>
    </source>
</evidence>
<dbReference type="Gene3D" id="3.30.1360.200">
    <property type="match status" value="1"/>
</dbReference>
<dbReference type="Pfam" id="PF21760">
    <property type="entry name" value="SecD_1st"/>
    <property type="match status" value="1"/>
</dbReference>
<comment type="similarity">
    <text evidence="10">Belongs to the SecD/SecF family. SecF subfamily.</text>
</comment>
<keyword evidence="3 9" id="KW-1003">Cell membrane</keyword>
<evidence type="ECO:0000259" key="15">
    <source>
        <dbReference type="Pfam" id="PF22599"/>
    </source>
</evidence>
<dbReference type="PANTHER" id="PTHR30081:SF1">
    <property type="entry name" value="PROTEIN TRANSLOCASE SUBUNIT SECD"/>
    <property type="match status" value="1"/>
</dbReference>
<feature type="transmembrane region" description="Helical" evidence="9">
    <location>
        <begin position="704"/>
        <end position="725"/>
    </location>
</feature>
<organism evidence="16 17">
    <name type="scientific">Porphyromonas canoris</name>
    <dbReference type="NCBI Taxonomy" id="36875"/>
    <lineage>
        <taxon>Bacteria</taxon>
        <taxon>Pseudomonadati</taxon>
        <taxon>Bacteroidota</taxon>
        <taxon>Bacteroidia</taxon>
        <taxon>Bacteroidales</taxon>
        <taxon>Porphyromonadaceae</taxon>
        <taxon>Porphyromonas</taxon>
    </lineage>
</organism>
<dbReference type="InterPro" id="IPR055344">
    <property type="entry name" value="SecD_SecF_C_bact"/>
</dbReference>
<keyword evidence="8 9" id="KW-0472">Membrane</keyword>
<dbReference type="NCBIfam" id="TIGR00966">
    <property type="entry name" value="transloc_SecF"/>
    <property type="match status" value="1"/>
</dbReference>
<feature type="transmembrane region" description="Helical" evidence="9">
    <location>
        <begin position="517"/>
        <end position="538"/>
    </location>
</feature>
<dbReference type="Pfam" id="PF22599">
    <property type="entry name" value="SecDF_P1_head"/>
    <property type="match status" value="1"/>
</dbReference>
<dbReference type="NCBIfam" id="TIGR01129">
    <property type="entry name" value="secD"/>
    <property type="match status" value="1"/>
</dbReference>
<dbReference type="InterPro" id="IPR005791">
    <property type="entry name" value="SecD"/>
</dbReference>
<dbReference type="InterPro" id="IPR022646">
    <property type="entry name" value="SecD/SecF_CS"/>
</dbReference>
<dbReference type="Pfam" id="PF03176">
    <property type="entry name" value="MMPL"/>
    <property type="match status" value="1"/>
</dbReference>
<comment type="similarity">
    <text evidence="9">Belongs to the SecD/SecF family. SecD subfamily.</text>
</comment>
<evidence type="ECO:0000256" key="7">
    <source>
        <dbReference type="ARBA" id="ARBA00023010"/>
    </source>
</evidence>
<feature type="transmembrane region" description="Helical" evidence="9">
    <location>
        <begin position="966"/>
        <end position="993"/>
    </location>
</feature>
<dbReference type="InterPro" id="IPR022813">
    <property type="entry name" value="SecD/SecF_arch_bac"/>
</dbReference>
<feature type="transmembrane region" description="Helical" evidence="9">
    <location>
        <begin position="570"/>
        <end position="588"/>
    </location>
</feature>
<dbReference type="InterPro" id="IPR005665">
    <property type="entry name" value="SecF_bac"/>
</dbReference>
<gene>
    <name evidence="10" type="primary">secF</name>
    <name evidence="9" type="synonym">secD</name>
    <name evidence="16" type="ORF">HQ43_04135</name>
</gene>
<feature type="transmembrane region" description="Helical" evidence="9">
    <location>
        <begin position="856"/>
        <end position="878"/>
    </location>
</feature>
<dbReference type="InterPro" id="IPR004869">
    <property type="entry name" value="MMPL_dom"/>
</dbReference>
<feature type="domain" description="Protein export membrane protein SecD/SecF C-terminal" evidence="12">
    <location>
        <begin position="808"/>
        <end position="993"/>
    </location>
</feature>
<comment type="function">
    <text evidence="9">Part of the Sec protein translocase complex. Interacts with the SecYEG preprotein conducting channel. SecDF uses the proton motive force (PMF) to complete protein translocation after the ATP-dependent function of SecA.</text>
</comment>
<name>A0ABR4XLX2_9PORP</name>
<keyword evidence="5 9" id="KW-0653">Protein transport</keyword>
<evidence type="ECO:0000256" key="2">
    <source>
        <dbReference type="ARBA" id="ARBA00022448"/>
    </source>
</evidence>
<keyword evidence="17" id="KW-1185">Reference proteome</keyword>
<dbReference type="RefSeq" id="WP_036789981.1">
    <property type="nucleotide sequence ID" value="NZ_JQZV01000008.1"/>
</dbReference>
<feature type="transmembrane region" description="Helical" evidence="9">
    <location>
        <begin position="640"/>
        <end position="664"/>
    </location>
</feature>
<evidence type="ECO:0000256" key="10">
    <source>
        <dbReference type="HAMAP-Rule" id="MF_01464"/>
    </source>
</evidence>
<dbReference type="NCBIfam" id="TIGR00916">
    <property type="entry name" value="2A0604s01"/>
    <property type="match status" value="1"/>
</dbReference>
<comment type="subunit">
    <text evidence="9">Forms a complex with SecF. Part of the essential Sec protein translocation apparatus which comprises SecA, SecYEG and auxiliary proteins SecDF. Other proteins may also be involved.</text>
</comment>
<reference evidence="16 17" key="1">
    <citation type="submission" date="2014-08" db="EMBL/GenBank/DDBJ databases">
        <title>Porphyromonas canoris strain:OH2762 Genome sequencing.</title>
        <authorList>
            <person name="Wallis C."/>
            <person name="Deusch O."/>
            <person name="O'Flynn C."/>
            <person name="Davis I."/>
            <person name="Jospin G."/>
            <person name="Darling A.E."/>
            <person name="Coil D.A."/>
            <person name="Alexiev A."/>
            <person name="Horsfall A."/>
            <person name="Kirkwood N."/>
            <person name="Harris S."/>
            <person name="Eisen J.A."/>
        </authorList>
    </citation>
    <scope>NUCLEOTIDE SEQUENCE [LARGE SCALE GENOMIC DNA]</scope>
    <source>
        <strain evidence="17">COT-108 OH2762</strain>
    </source>
</reference>
<evidence type="ECO:0000256" key="9">
    <source>
        <dbReference type="HAMAP-Rule" id="MF_01463"/>
    </source>
</evidence>